<feature type="repeat" description="ANK" evidence="3">
    <location>
        <begin position="857"/>
        <end position="889"/>
    </location>
</feature>
<comment type="caution">
    <text evidence="5">The sequence shown here is derived from an EMBL/GenBank/DDBJ whole genome shotgun (WGS) entry which is preliminary data.</text>
</comment>
<dbReference type="PANTHER" id="PTHR24123:SF33">
    <property type="entry name" value="PROTEIN HOS4"/>
    <property type="match status" value="1"/>
</dbReference>
<dbReference type="EMBL" id="BAABJE010000005">
    <property type="protein sequence ID" value="GAA4790908.1"/>
    <property type="molecule type" value="Genomic_DNA"/>
</dbReference>
<evidence type="ECO:0000256" key="4">
    <source>
        <dbReference type="SAM" id="Phobius"/>
    </source>
</evidence>
<feature type="transmembrane region" description="Helical" evidence="4">
    <location>
        <begin position="103"/>
        <end position="124"/>
    </location>
</feature>
<feature type="transmembrane region" description="Helical" evidence="4">
    <location>
        <begin position="20"/>
        <end position="53"/>
    </location>
</feature>
<dbReference type="SMART" id="SM00248">
    <property type="entry name" value="ANK"/>
    <property type="match status" value="19"/>
</dbReference>
<feature type="transmembrane region" description="Helical" evidence="4">
    <location>
        <begin position="74"/>
        <end position="97"/>
    </location>
</feature>
<evidence type="ECO:0000256" key="3">
    <source>
        <dbReference type="PROSITE-ProRule" id="PRU00023"/>
    </source>
</evidence>
<dbReference type="Gene3D" id="1.25.40.20">
    <property type="entry name" value="Ankyrin repeat-containing domain"/>
    <property type="match status" value="8"/>
</dbReference>
<feature type="repeat" description="ANK" evidence="3">
    <location>
        <begin position="923"/>
        <end position="955"/>
    </location>
</feature>
<feature type="repeat" description="ANK" evidence="3">
    <location>
        <begin position="1041"/>
        <end position="1073"/>
    </location>
</feature>
<dbReference type="RefSeq" id="WP_345302716.1">
    <property type="nucleotide sequence ID" value="NZ_BAABJE010000005.1"/>
</dbReference>
<keyword evidence="4" id="KW-0812">Transmembrane</keyword>
<dbReference type="PANTHER" id="PTHR24123">
    <property type="entry name" value="ANKYRIN REPEAT-CONTAINING"/>
    <property type="match status" value="1"/>
</dbReference>
<evidence type="ECO:0000313" key="6">
    <source>
        <dbReference type="Proteomes" id="UP001499959"/>
    </source>
</evidence>
<dbReference type="InterPro" id="IPR051165">
    <property type="entry name" value="Multifunctional_ANK_Repeat"/>
</dbReference>
<dbReference type="Pfam" id="PF12796">
    <property type="entry name" value="Ank_2"/>
    <property type="match status" value="4"/>
</dbReference>
<feature type="repeat" description="ANK" evidence="3">
    <location>
        <begin position="726"/>
        <end position="758"/>
    </location>
</feature>
<dbReference type="Proteomes" id="UP001499959">
    <property type="component" value="Unassembled WGS sequence"/>
</dbReference>
<feature type="repeat" description="ANK" evidence="3">
    <location>
        <begin position="759"/>
        <end position="791"/>
    </location>
</feature>
<protein>
    <submittedName>
        <fullName evidence="5">Ankyrin repeat domain-containing protein</fullName>
    </submittedName>
</protein>
<gene>
    <name evidence="5" type="ORF">GCM10023307_15300</name>
</gene>
<feature type="repeat" description="ANK" evidence="3">
    <location>
        <begin position="890"/>
        <end position="922"/>
    </location>
</feature>
<feature type="repeat" description="ANK" evidence="3">
    <location>
        <begin position="446"/>
        <end position="478"/>
    </location>
</feature>
<keyword evidence="1" id="KW-0677">Repeat</keyword>
<dbReference type="Pfam" id="PF13637">
    <property type="entry name" value="Ank_4"/>
    <property type="match status" value="1"/>
</dbReference>
<reference evidence="6" key="1">
    <citation type="journal article" date="2019" name="Int. J. Syst. Evol. Microbiol.">
        <title>The Global Catalogue of Microorganisms (GCM) 10K type strain sequencing project: providing services to taxonomists for standard genome sequencing and annotation.</title>
        <authorList>
            <consortium name="The Broad Institute Genomics Platform"/>
            <consortium name="The Broad Institute Genome Sequencing Center for Infectious Disease"/>
            <person name="Wu L."/>
            <person name="Ma J."/>
        </authorList>
    </citation>
    <scope>NUCLEOTIDE SEQUENCE [LARGE SCALE GENOMIC DNA]</scope>
    <source>
        <strain evidence="6">JCM 18204</strain>
    </source>
</reference>
<feature type="repeat" description="ANK" evidence="3">
    <location>
        <begin position="956"/>
        <end position="996"/>
    </location>
</feature>
<dbReference type="Pfam" id="PF00023">
    <property type="entry name" value="Ank"/>
    <property type="match status" value="1"/>
</dbReference>
<dbReference type="InterPro" id="IPR002110">
    <property type="entry name" value="Ankyrin_rpt"/>
</dbReference>
<sequence length="1112" mass="115220">MAEDAILNTAPRTRPSAPPLAAGVLLTAVAGAGGALVGGIGGALLAGCAGLLAQPAFALAMRGGRFVPRDALRDAGALALLWAFALLPFFALIAWPLSALRQGGTLGAAVAVSAVAGGALIGLWRTWPLWRWLEGEGGTLREHWRALIDTDTRDWRGLGAAALLALPLAGTLSLAWPDLMPATARWLVAAGCALAWPLAHRLLLRLPSPSPVSADALLQAALDEEDADAAIAADVSVLAGTDLDAALYDAARHGRVERALSLLDAGADPHALPPTDARDQRTLPMLAAVLPDLRLLRTLIAHGIDLNAMHAGMTPLIAATRDSWHGRPEAVMTLLTNGADPRIADSEGNTPLHHAARSSDPGVAALLRDSGAEIDPLNRDHATPLALACTAGNWRLARFLLERGARADLPGALPALHAAAGGDEDDPAGVQLLLKHRARADARDPRGRSALHEAAFAGHAEIIGILLGAGADIHARDGEQRTPFLDAARGGRLPALQALLAARPDVRASDAHGRHALILACLADAPSPALIRALLDLGLDPAQADADGRRAIDHAAAAGRWALVSAIDPDYLLPASVGADADADADAPVPDRAPIALLRDALYEGHVDDCARWLPLVAPSELGTLLHDGGSPAEPARIDWLLAHGADAETRDAAGDTPMFAWLAQGPAAAAAVQALLRRGVSPAGAGGLSRFLAACVAADRADRGLEKLALDLLDRGADPFAPTPAGDPPLTLAVRLGWTQAIARLIATGVALDARDQHGMTALHLAAALRREPILKQLILHGASPNVRAADGQTPLGVALSSGRRDLADWLDWRHWPLPGRALRPTDLPAAAVLGDADAVRRLLDLGMPIDTADAQGCTALLRAAGGGHRAVVELLLARGGDPKLAARTGATPLSAAVSMRQVDIVDRLLAAGATLEQRLPGDVTVLMLAAALGLPDVCTRLLAAGANINAADAQGLTPLHCAALYGFTTRDRRRLVALLDALLLAGADPDVQAAGGVTPLLLLLGARAEPGTACDEDVVLAGMARLLDESATLQVRDPRGFGPLHLAALHGLLRVTQQLLRDGADPQGRDMLNRTPREIAVMRGFVDVAAEFAPLSGGVSMARFLKDRDS</sequence>
<keyword evidence="2 3" id="KW-0040">ANK repeat</keyword>
<keyword evidence="4" id="KW-0472">Membrane</keyword>
<name>A0ABP9B7V4_9GAMM</name>
<feature type="transmembrane region" description="Helical" evidence="4">
    <location>
        <begin position="155"/>
        <end position="176"/>
    </location>
</feature>
<feature type="repeat" description="ANK" evidence="3">
    <location>
        <begin position="347"/>
        <end position="379"/>
    </location>
</feature>
<evidence type="ECO:0000256" key="2">
    <source>
        <dbReference type="ARBA" id="ARBA00023043"/>
    </source>
</evidence>
<feature type="repeat" description="ANK" evidence="3">
    <location>
        <begin position="380"/>
        <end position="412"/>
    </location>
</feature>
<dbReference type="PROSITE" id="PS50297">
    <property type="entry name" value="ANK_REP_REGION"/>
    <property type="match status" value="7"/>
</dbReference>
<organism evidence="5 6">
    <name type="scientific">Lysobacter hankyongensis</name>
    <dbReference type="NCBI Taxonomy" id="1176535"/>
    <lineage>
        <taxon>Bacteria</taxon>
        <taxon>Pseudomonadati</taxon>
        <taxon>Pseudomonadota</taxon>
        <taxon>Gammaproteobacteria</taxon>
        <taxon>Lysobacterales</taxon>
        <taxon>Lysobacteraceae</taxon>
        <taxon>Lysobacter</taxon>
    </lineage>
</organism>
<dbReference type="PROSITE" id="PS50088">
    <property type="entry name" value="ANK_REPEAT"/>
    <property type="match status" value="10"/>
</dbReference>
<dbReference type="SUPFAM" id="SSF48403">
    <property type="entry name" value="Ankyrin repeat"/>
    <property type="match status" value="2"/>
</dbReference>
<evidence type="ECO:0000256" key="1">
    <source>
        <dbReference type="ARBA" id="ARBA00022737"/>
    </source>
</evidence>
<evidence type="ECO:0000313" key="5">
    <source>
        <dbReference type="EMBL" id="GAA4790908.1"/>
    </source>
</evidence>
<proteinExistence type="predicted"/>
<accession>A0ABP9B7V4</accession>
<keyword evidence="6" id="KW-1185">Reference proteome</keyword>
<keyword evidence="4" id="KW-1133">Transmembrane helix</keyword>
<dbReference type="InterPro" id="IPR036770">
    <property type="entry name" value="Ankyrin_rpt-contain_sf"/>
</dbReference>